<feature type="compositionally biased region" description="Basic and acidic residues" evidence="1">
    <location>
        <begin position="54"/>
        <end position="63"/>
    </location>
</feature>
<evidence type="ECO:0000313" key="2">
    <source>
        <dbReference type="EMBL" id="KIK56831.1"/>
    </source>
</evidence>
<accession>A0A0D0BP30</accession>
<organism evidence="2 3">
    <name type="scientific">Collybiopsis luxurians FD-317 M1</name>
    <dbReference type="NCBI Taxonomy" id="944289"/>
    <lineage>
        <taxon>Eukaryota</taxon>
        <taxon>Fungi</taxon>
        <taxon>Dikarya</taxon>
        <taxon>Basidiomycota</taxon>
        <taxon>Agaricomycotina</taxon>
        <taxon>Agaricomycetes</taxon>
        <taxon>Agaricomycetidae</taxon>
        <taxon>Agaricales</taxon>
        <taxon>Marasmiineae</taxon>
        <taxon>Omphalotaceae</taxon>
        <taxon>Collybiopsis</taxon>
        <taxon>Collybiopsis luxurians</taxon>
    </lineage>
</organism>
<evidence type="ECO:0000313" key="3">
    <source>
        <dbReference type="Proteomes" id="UP000053593"/>
    </source>
</evidence>
<dbReference type="Proteomes" id="UP000053593">
    <property type="component" value="Unassembled WGS sequence"/>
</dbReference>
<keyword evidence="3" id="KW-1185">Reference proteome</keyword>
<gene>
    <name evidence="2" type="ORF">GYMLUDRAFT_61840</name>
</gene>
<feature type="region of interest" description="Disordered" evidence="1">
    <location>
        <begin position="25"/>
        <end position="64"/>
    </location>
</feature>
<dbReference type="HOGENOM" id="CLU_2250452_0_0_1"/>
<proteinExistence type="predicted"/>
<name>A0A0D0BP30_9AGAR</name>
<evidence type="ECO:0000256" key="1">
    <source>
        <dbReference type="SAM" id="MobiDB-lite"/>
    </source>
</evidence>
<dbReference type="AlphaFoldDB" id="A0A0D0BP30"/>
<dbReference type="EMBL" id="KN834795">
    <property type="protein sequence ID" value="KIK56831.1"/>
    <property type="molecule type" value="Genomic_DNA"/>
</dbReference>
<protein>
    <submittedName>
        <fullName evidence="2">Uncharacterized protein</fullName>
    </submittedName>
</protein>
<sequence length="129" mass="15143">MPRRFLIIFETEFLLFIQEKITSSNQEVSKNDSDDSITYLANGKKSHGKPNKSSGDKAKEHRNTSMYDGVLSSYCRVHRVPWRPRIVLRKDLHKDQRSSPVRYAWVWFLTPPGHLRVVYESSNLYKKSD</sequence>
<reference evidence="2 3" key="1">
    <citation type="submission" date="2014-04" db="EMBL/GenBank/DDBJ databases">
        <title>Evolutionary Origins and Diversification of the Mycorrhizal Mutualists.</title>
        <authorList>
            <consortium name="DOE Joint Genome Institute"/>
            <consortium name="Mycorrhizal Genomics Consortium"/>
            <person name="Kohler A."/>
            <person name="Kuo A."/>
            <person name="Nagy L.G."/>
            <person name="Floudas D."/>
            <person name="Copeland A."/>
            <person name="Barry K.W."/>
            <person name="Cichocki N."/>
            <person name="Veneault-Fourrey C."/>
            <person name="LaButti K."/>
            <person name="Lindquist E.A."/>
            <person name="Lipzen A."/>
            <person name="Lundell T."/>
            <person name="Morin E."/>
            <person name="Murat C."/>
            <person name="Riley R."/>
            <person name="Ohm R."/>
            <person name="Sun H."/>
            <person name="Tunlid A."/>
            <person name="Henrissat B."/>
            <person name="Grigoriev I.V."/>
            <person name="Hibbett D.S."/>
            <person name="Martin F."/>
        </authorList>
    </citation>
    <scope>NUCLEOTIDE SEQUENCE [LARGE SCALE GENOMIC DNA]</scope>
    <source>
        <strain evidence="2 3">FD-317 M1</strain>
    </source>
</reference>